<dbReference type="InterPro" id="IPR021862">
    <property type="entry name" value="DUF3472"/>
</dbReference>
<dbReference type="InterPro" id="IPR008979">
    <property type="entry name" value="Galactose-bd-like_sf"/>
</dbReference>
<reference evidence="3 4" key="1">
    <citation type="submission" date="2020-08" db="EMBL/GenBank/DDBJ databases">
        <title>Genomic Encyclopedia of Type Strains, Phase IV (KMG-IV): sequencing the most valuable type-strain genomes for metagenomic binning, comparative biology and taxonomic classification.</title>
        <authorList>
            <person name="Goeker M."/>
        </authorList>
    </citation>
    <scope>NUCLEOTIDE SEQUENCE [LARGE SCALE GENOMIC DNA]</scope>
    <source>
        <strain evidence="3 4">DSM 22548</strain>
    </source>
</reference>
<keyword evidence="3" id="KW-0689">Ribosomal protein</keyword>
<dbReference type="SUPFAM" id="SSF49785">
    <property type="entry name" value="Galactose-binding domain-like"/>
    <property type="match status" value="1"/>
</dbReference>
<keyword evidence="1" id="KW-0732">Signal</keyword>
<feature type="domain" description="F5/8 type C" evidence="2">
    <location>
        <begin position="461"/>
        <end position="573"/>
    </location>
</feature>
<proteinExistence type="predicted"/>
<keyword evidence="3" id="KW-0687">Ribonucleoprotein</keyword>
<dbReference type="Gene3D" id="2.60.120.260">
    <property type="entry name" value="Galactose-binding domain-like"/>
    <property type="match status" value="1"/>
</dbReference>
<feature type="signal peptide" evidence="1">
    <location>
        <begin position="1"/>
        <end position="19"/>
    </location>
</feature>
<dbReference type="Pfam" id="PF00754">
    <property type="entry name" value="F5_F8_type_C"/>
    <property type="match status" value="1"/>
</dbReference>
<evidence type="ECO:0000256" key="1">
    <source>
        <dbReference type="SAM" id="SignalP"/>
    </source>
</evidence>
<organism evidence="3 4">
    <name type="scientific">Alloprevotella rava</name>
    <dbReference type="NCBI Taxonomy" id="671218"/>
    <lineage>
        <taxon>Bacteria</taxon>
        <taxon>Pseudomonadati</taxon>
        <taxon>Bacteroidota</taxon>
        <taxon>Bacteroidia</taxon>
        <taxon>Bacteroidales</taxon>
        <taxon>Prevotellaceae</taxon>
        <taxon>Alloprevotella</taxon>
    </lineage>
</organism>
<accession>A0A7W5UHL1</accession>
<gene>
    <name evidence="3" type="ORF">FHS60_001109</name>
</gene>
<comment type="caution">
    <text evidence="3">The sequence shown here is derived from an EMBL/GenBank/DDBJ whole genome shotgun (WGS) entry which is preliminary data.</text>
</comment>
<dbReference type="EMBL" id="JACICA010000004">
    <property type="protein sequence ID" value="MBB3702646.1"/>
    <property type="molecule type" value="Genomic_DNA"/>
</dbReference>
<dbReference type="GO" id="GO:0005840">
    <property type="term" value="C:ribosome"/>
    <property type="evidence" value="ECO:0007669"/>
    <property type="project" value="UniProtKB-KW"/>
</dbReference>
<dbReference type="InterPro" id="IPR000421">
    <property type="entry name" value="FA58C"/>
</dbReference>
<evidence type="ECO:0000259" key="2">
    <source>
        <dbReference type="PROSITE" id="PS50022"/>
    </source>
</evidence>
<evidence type="ECO:0000313" key="4">
    <source>
        <dbReference type="Proteomes" id="UP000541425"/>
    </source>
</evidence>
<sequence length="922" mass="102580">MRKLLLLSIILLFSTLSLSAQTSWTISVEPKGTTGGYIVDTQGNSTDKVGYSSLYPPAGFCPAWYIRFPKGTYTVKSRNNGTIDVRNMNTEVDVSTQNNAHNFTFTTPSAGWYRFILRGVSANTSMGDFTISSTNVSGANAVYLADWRSVPSLHLNGFGSTAPELPNGNAFDWIYDEVQIPETSDYLGTYVEAFGFKNGYIGIQNNGKMKNGAMNHTIIFSSWDNGDTDSNPSLAAYKRSGIIGIDSTLQNTVVERFGGEGTGCHVILNGDYWKPGKWVRFLLNVRPEQIQLKDGSNYENTIISAWYNVRGEDNEWHYISSQRMAGQSLFFGSGFNAFLEEYTRGNTSQGNAKHQAYYRRIFTRSMQGGNWYNRNIFSFGHTDGGDNKGARNDRHQTYVDYDGEQAILMQSGGYIEPNQPQGDGRSFTINYLEPGDFLPSDETLTALIERNVKPALRTQDVQRMQTALEDAFTELPQNKWTVKNFSSEETEGEGSNNGRANLVLDGNATTYWHSNWSTGSSYTYPHFITFTHDGDIQLDRITLTTHSGHSASKYIAKTVKVQISQNNGRSWTTEGTYTLGNGTSQSIQLSSPLSLPNGSWLRLYFTEGYDSGVAHYMAISEVNFFSKSIEALRQLVKKYYENAGKLNNYSQEDVNTYLSDVYSHLDTATSEEIQKALTALSHHGKLAKYGSIMAESNLSAERAYIIENTYGYGSLLNIEGQNYPTLRGANPKDGVTALNLYQQKYELTDSAANWMIVGAEKNSKRVYFIYNMKTKKFLNPANAGEGSESSMSDTPIYIRLRKGTSGFIMTAVNQTTKFSTGKDAYADPTTANGGALTQSSRTYQNGNYWNIYDNYSITPNKELIAALRQAAKTGVFDITGINDIESTDTMTSPNVYDLQGRRVQQPLTTGLYIINGKKILVK</sequence>
<dbReference type="RefSeq" id="WP_183695952.1">
    <property type="nucleotide sequence ID" value="NZ_JACICA010000004.1"/>
</dbReference>
<evidence type="ECO:0000313" key="3">
    <source>
        <dbReference type="EMBL" id="MBB3702646.1"/>
    </source>
</evidence>
<protein>
    <submittedName>
        <fullName evidence="3">Ribosomal protein S20</fullName>
    </submittedName>
</protein>
<dbReference type="Pfam" id="PF11958">
    <property type="entry name" value="DUF3472"/>
    <property type="match status" value="1"/>
</dbReference>
<dbReference type="PROSITE" id="PS50022">
    <property type="entry name" value="FA58C_3"/>
    <property type="match status" value="1"/>
</dbReference>
<dbReference type="AlphaFoldDB" id="A0A7W5UHL1"/>
<name>A0A7W5UHL1_9BACT</name>
<feature type="chain" id="PRO_5031003495" evidence="1">
    <location>
        <begin position="20"/>
        <end position="922"/>
    </location>
</feature>
<dbReference type="Proteomes" id="UP000541425">
    <property type="component" value="Unassembled WGS sequence"/>
</dbReference>